<keyword evidence="3" id="KW-1185">Reference proteome</keyword>
<reference evidence="2 3" key="1">
    <citation type="submission" date="2015-09" db="EMBL/GenBank/DDBJ databases">
        <title>Draft genome sequence of Aliiroseovarius crassostreae CV919-312TSm, the causative agent of Roseovarius Oyster Disease (formerly Juvenile Oyster Disease).</title>
        <authorList>
            <person name="Kessner L."/>
            <person name="Spinard E."/>
            <person name="Nelson D."/>
        </authorList>
    </citation>
    <scope>NUCLEOTIDE SEQUENCE [LARGE SCALE GENOMIC DNA]</scope>
    <source>
        <strain evidence="2 3">CV919-312</strain>
    </source>
</reference>
<evidence type="ECO:0000313" key="3">
    <source>
        <dbReference type="Proteomes" id="UP000050471"/>
    </source>
</evidence>
<name>A0A0P7KPX7_9RHOB</name>
<dbReference type="EMBL" id="LKBA01000004">
    <property type="protein sequence ID" value="KPN64465.1"/>
    <property type="molecule type" value="Genomic_DNA"/>
</dbReference>
<dbReference type="InterPro" id="IPR014914">
    <property type="entry name" value="RES_dom"/>
</dbReference>
<sequence>MGLSVPSYFKPVVGRFWRATFQGQEARLLSPARAPNGRWHHDGENALYLSATPEGCRVAVKAYQRPDDPPRVIFPLEVSAAHIVDLCAPSVRDALGMPLERIHVFWADLHAQGQFPPTWEISDQLRAAGAEGMLTPSRSRPELTHLTLFRWNEDHAPAVRGTQNPIPF</sequence>
<feature type="domain" description="RES" evidence="1">
    <location>
        <begin position="26"/>
        <end position="160"/>
    </location>
</feature>
<dbReference type="Pfam" id="PF08808">
    <property type="entry name" value="RES"/>
    <property type="match status" value="1"/>
</dbReference>
<organism evidence="2 3">
    <name type="scientific">Aliiroseovarius crassostreae</name>
    <dbReference type="NCBI Taxonomy" id="154981"/>
    <lineage>
        <taxon>Bacteria</taxon>
        <taxon>Pseudomonadati</taxon>
        <taxon>Pseudomonadota</taxon>
        <taxon>Alphaproteobacteria</taxon>
        <taxon>Rhodobacterales</taxon>
        <taxon>Paracoccaceae</taxon>
        <taxon>Aliiroseovarius</taxon>
    </lineage>
</organism>
<protein>
    <recommendedName>
        <fullName evidence="1">RES domain-containing protein</fullName>
    </recommendedName>
</protein>
<evidence type="ECO:0000259" key="1">
    <source>
        <dbReference type="SMART" id="SM00953"/>
    </source>
</evidence>
<dbReference type="STRING" id="154981.AKJ29_17805"/>
<dbReference type="RefSeq" id="WP_055188733.1">
    <property type="nucleotide sequence ID" value="NZ_FPBS01000001.1"/>
</dbReference>
<evidence type="ECO:0000313" key="2">
    <source>
        <dbReference type="EMBL" id="KPN64465.1"/>
    </source>
</evidence>
<comment type="caution">
    <text evidence="2">The sequence shown here is derived from an EMBL/GenBank/DDBJ whole genome shotgun (WGS) entry which is preliminary data.</text>
</comment>
<proteinExistence type="predicted"/>
<dbReference type="SMART" id="SM00953">
    <property type="entry name" value="RES"/>
    <property type="match status" value="1"/>
</dbReference>
<gene>
    <name evidence="2" type="ORF">AKJ29_17805</name>
</gene>
<dbReference type="Proteomes" id="UP000050471">
    <property type="component" value="Unassembled WGS sequence"/>
</dbReference>
<dbReference type="AlphaFoldDB" id="A0A0P7KPX7"/>
<accession>A0A0P7KPX7</accession>